<dbReference type="EMBL" id="JBFAUJ010000028">
    <property type="protein sequence ID" value="MEV8464957.1"/>
    <property type="molecule type" value="Genomic_DNA"/>
</dbReference>
<accession>A0ABV3L1P9</accession>
<comment type="caution">
    <text evidence="2">The sequence shown here is derived from an EMBL/GenBank/DDBJ whole genome shotgun (WGS) entry which is preliminary data.</text>
</comment>
<keyword evidence="3" id="KW-1185">Reference proteome</keyword>
<evidence type="ECO:0000256" key="1">
    <source>
        <dbReference type="SAM" id="MobiDB-lite"/>
    </source>
</evidence>
<sequence length="67" mass="6558">MTARPLRTGPIGTGTSRSARDGWPVCGETAWAVCGQVAALRPSLAAAGLGLGVAAVCEPEAEPAGPA</sequence>
<dbReference type="Proteomes" id="UP001553148">
    <property type="component" value="Unassembled WGS sequence"/>
</dbReference>
<name>A0ABV3L1P9_STRGS</name>
<evidence type="ECO:0000313" key="3">
    <source>
        <dbReference type="Proteomes" id="UP001553148"/>
    </source>
</evidence>
<feature type="non-terminal residue" evidence="2">
    <location>
        <position position="67"/>
    </location>
</feature>
<reference evidence="2 3" key="1">
    <citation type="submission" date="2024-06" db="EMBL/GenBank/DDBJ databases">
        <title>The Natural Products Discovery Center: Release of the First 8490 Sequenced Strains for Exploring Actinobacteria Biosynthetic Diversity.</title>
        <authorList>
            <person name="Kalkreuter E."/>
            <person name="Kautsar S.A."/>
            <person name="Yang D."/>
            <person name="Bader C.D."/>
            <person name="Teijaro C.N."/>
            <person name="Fluegel L."/>
            <person name="Davis C.M."/>
            <person name="Simpson J.R."/>
            <person name="Lauterbach L."/>
            <person name="Steele A.D."/>
            <person name="Gui C."/>
            <person name="Meng S."/>
            <person name="Li G."/>
            <person name="Viehrig K."/>
            <person name="Ye F."/>
            <person name="Su P."/>
            <person name="Kiefer A.F."/>
            <person name="Nichols A."/>
            <person name="Cepeda A.J."/>
            <person name="Yan W."/>
            <person name="Fan B."/>
            <person name="Jiang Y."/>
            <person name="Adhikari A."/>
            <person name="Zheng C.-J."/>
            <person name="Schuster L."/>
            <person name="Cowan T.M."/>
            <person name="Smanski M.J."/>
            <person name="Chevrette M.G."/>
            <person name="De Carvalho L.P.S."/>
            <person name="Shen B."/>
        </authorList>
    </citation>
    <scope>NUCLEOTIDE SEQUENCE [LARGE SCALE GENOMIC DNA]</scope>
    <source>
        <strain evidence="2 3">NPDC052360</strain>
    </source>
</reference>
<proteinExistence type="predicted"/>
<evidence type="ECO:0000313" key="2">
    <source>
        <dbReference type="EMBL" id="MEV8464957.1"/>
    </source>
</evidence>
<organism evidence="2 3">
    <name type="scientific">Streptomyces griseosporeus</name>
    <dbReference type="NCBI Taxonomy" id="1910"/>
    <lineage>
        <taxon>Bacteria</taxon>
        <taxon>Bacillati</taxon>
        <taxon>Actinomycetota</taxon>
        <taxon>Actinomycetes</taxon>
        <taxon>Kitasatosporales</taxon>
        <taxon>Streptomycetaceae</taxon>
        <taxon>Streptomyces</taxon>
    </lineage>
</organism>
<protein>
    <submittedName>
        <fullName evidence="2">Uncharacterized protein</fullName>
    </submittedName>
</protein>
<feature type="region of interest" description="Disordered" evidence="1">
    <location>
        <begin position="1"/>
        <end position="20"/>
    </location>
</feature>
<gene>
    <name evidence="2" type="ORF">AB0470_36070</name>
</gene>